<dbReference type="EMBL" id="CAJPDT010000186">
    <property type="protein sequence ID" value="CAF9942439.1"/>
    <property type="molecule type" value="Genomic_DNA"/>
</dbReference>
<dbReference type="PANTHER" id="PTHR37048:SF2">
    <property type="entry name" value="QUESTIONABLE PROTEIN"/>
    <property type="match status" value="1"/>
</dbReference>
<evidence type="ECO:0000313" key="2">
    <source>
        <dbReference type="EMBL" id="CAF9942439.1"/>
    </source>
</evidence>
<dbReference type="OrthoDB" id="3537171at2759"/>
<keyword evidence="1" id="KW-0472">Membrane</keyword>
<comment type="caution">
    <text evidence="2">The sequence shown here is derived from an EMBL/GenBank/DDBJ whole genome shotgun (WGS) entry which is preliminary data.</text>
</comment>
<dbReference type="PANTHER" id="PTHR37048">
    <property type="entry name" value="QUESTIONABLE PROTEIN"/>
    <property type="match status" value="1"/>
</dbReference>
<feature type="transmembrane region" description="Helical" evidence="1">
    <location>
        <begin position="312"/>
        <end position="340"/>
    </location>
</feature>
<accession>A0A8H3PK55</accession>
<dbReference type="AlphaFoldDB" id="A0A8H3PK55"/>
<sequence length="452" mass="51742">MPGITAIVDPSPEKINHSLYMTQQHDLQPGTILWLPKKDDINESLLLNIKIDEGCFNHPVLVLFTDLSGRKATVLILTSFNGQNLAEKYTIGHYQRARHLPIFPNAKHADNNILLLLKGGAQLRKKTYVKTEVQVTLNIASLIPYSWSGEEYTLEKRSFRELASYINLRIPRTDRHVPDISLPMPVSTLDYQTHTSRPVLQVTEDTIPWMPDIPSPRLTDPDTFFYPPPDPVSQRDRRSALLVYESLSRTNQFTIPRTPVRPSYTPIAANSTFYQQPYTNPQRDRRLVHQTYELPRFETPPPSASEPESPSWATYIISLFLVSFLVTTALGGRLLLYLAYWALEKSKRKWDELNGTLYLSKTLRFMRETTQKVALAGMSLLSRMKMKMNIDGARMEDVRAWASRLRLKVAGTQLDNAKVWLYQNVRYEMLSRVFGARIGGSWRFGNSILGGN</sequence>
<proteinExistence type="predicted"/>
<keyword evidence="1" id="KW-1133">Transmembrane helix</keyword>
<gene>
    <name evidence="2" type="ORF">IMSHALPRED_003679</name>
</gene>
<dbReference type="Proteomes" id="UP000664534">
    <property type="component" value="Unassembled WGS sequence"/>
</dbReference>
<evidence type="ECO:0000313" key="3">
    <source>
        <dbReference type="Proteomes" id="UP000664534"/>
    </source>
</evidence>
<reference evidence="2" key="1">
    <citation type="submission" date="2021-03" db="EMBL/GenBank/DDBJ databases">
        <authorList>
            <person name="Tagirdzhanova G."/>
        </authorList>
    </citation>
    <scope>NUCLEOTIDE SEQUENCE</scope>
</reference>
<keyword evidence="1" id="KW-0812">Transmembrane</keyword>
<name>A0A8H3PK55_9LECA</name>
<protein>
    <submittedName>
        <fullName evidence="2">Uncharacterized protein</fullName>
    </submittedName>
</protein>
<evidence type="ECO:0000256" key="1">
    <source>
        <dbReference type="SAM" id="Phobius"/>
    </source>
</evidence>
<organism evidence="2 3">
    <name type="scientific">Imshaugia aleurites</name>
    <dbReference type="NCBI Taxonomy" id="172621"/>
    <lineage>
        <taxon>Eukaryota</taxon>
        <taxon>Fungi</taxon>
        <taxon>Dikarya</taxon>
        <taxon>Ascomycota</taxon>
        <taxon>Pezizomycotina</taxon>
        <taxon>Lecanoromycetes</taxon>
        <taxon>OSLEUM clade</taxon>
        <taxon>Lecanoromycetidae</taxon>
        <taxon>Lecanorales</taxon>
        <taxon>Lecanorineae</taxon>
        <taxon>Parmeliaceae</taxon>
        <taxon>Imshaugia</taxon>
    </lineage>
</organism>
<keyword evidence="3" id="KW-1185">Reference proteome</keyword>